<name>A0A451BEE5_9GAMM</name>
<gene>
    <name evidence="1" type="ORF">BECKMB1821H_GA0114242_106616</name>
</gene>
<proteinExistence type="predicted"/>
<accession>A0A451BEE5</accession>
<protein>
    <submittedName>
        <fullName evidence="1">Uncharacterized protein</fullName>
    </submittedName>
</protein>
<dbReference type="EMBL" id="CAADGH010000066">
    <property type="protein sequence ID" value="VFK76650.1"/>
    <property type="molecule type" value="Genomic_DNA"/>
</dbReference>
<sequence length="54" mass="6082">MTIPHVLPFEIVIQHFLLRVGRQVIIAMDYSLTDILKRGHLHQCVGGACIAQTQ</sequence>
<evidence type="ECO:0000313" key="1">
    <source>
        <dbReference type="EMBL" id="VFK76650.1"/>
    </source>
</evidence>
<dbReference type="AlphaFoldDB" id="A0A451BEE5"/>
<reference evidence="1" key="1">
    <citation type="submission" date="2019-02" db="EMBL/GenBank/DDBJ databases">
        <authorList>
            <person name="Gruber-Vodicka R. H."/>
            <person name="Seah K. B. B."/>
        </authorList>
    </citation>
    <scope>NUCLEOTIDE SEQUENCE</scope>
    <source>
        <strain evidence="1">BECK_BZ198</strain>
    </source>
</reference>
<organism evidence="1">
    <name type="scientific">Candidatus Kentrum sp. MB</name>
    <dbReference type="NCBI Taxonomy" id="2138164"/>
    <lineage>
        <taxon>Bacteria</taxon>
        <taxon>Pseudomonadati</taxon>
        <taxon>Pseudomonadota</taxon>
        <taxon>Gammaproteobacteria</taxon>
        <taxon>Candidatus Kentrum</taxon>
    </lineage>
</organism>